<dbReference type="RefSeq" id="WP_014187562.1">
    <property type="nucleotide sequence ID" value="NC_016584.1"/>
</dbReference>
<accession>G7WEE7</accession>
<dbReference type="PATRIC" id="fig|768706.3.peg.5482"/>
<dbReference type="AlphaFoldDB" id="G7WEE7"/>
<dbReference type="Pfam" id="PF10844">
    <property type="entry name" value="DUF2577"/>
    <property type="match status" value="1"/>
</dbReference>
<sequence length="118" mass="12573">MASLLEVIKTAGMDAVGASNPVNVLFGEVLSVNPLSVKVDQRFTLTADFLLVPAGLERLEIDLKHSHSYTDDGSSRSTSAALEEKIVINPGLNAGDKILLLRVQGGQRFVVLDKVVTA</sequence>
<dbReference type="EMBL" id="CP003108">
    <property type="protein sequence ID" value="AET70760.1"/>
    <property type="molecule type" value="Genomic_DNA"/>
</dbReference>
<evidence type="ECO:0000313" key="2">
    <source>
        <dbReference type="Proteomes" id="UP000006346"/>
    </source>
</evidence>
<proteinExistence type="predicted"/>
<name>G7WEE7_DESOD</name>
<protein>
    <recommendedName>
        <fullName evidence="3">DUF2577 domain-containing protein</fullName>
    </recommendedName>
</protein>
<organism evidence="1 2">
    <name type="scientific">Desulfosporosinus orientis (strain ATCC 19365 / DSM 765 / NCIMB 8382 / VKM B-1628 / Singapore I)</name>
    <name type="common">Desulfotomaculum orientis</name>
    <dbReference type="NCBI Taxonomy" id="768706"/>
    <lineage>
        <taxon>Bacteria</taxon>
        <taxon>Bacillati</taxon>
        <taxon>Bacillota</taxon>
        <taxon>Clostridia</taxon>
        <taxon>Eubacteriales</taxon>
        <taxon>Desulfitobacteriaceae</taxon>
        <taxon>Desulfosporosinus</taxon>
    </lineage>
</organism>
<dbReference type="STRING" id="768706.Desor_5384"/>
<evidence type="ECO:0008006" key="3">
    <source>
        <dbReference type="Google" id="ProtNLM"/>
    </source>
</evidence>
<dbReference type="KEGG" id="dor:Desor_5384"/>
<evidence type="ECO:0000313" key="1">
    <source>
        <dbReference type="EMBL" id="AET70760.1"/>
    </source>
</evidence>
<reference evidence="1 2" key="2">
    <citation type="journal article" date="2012" name="J. Bacteriol.">
        <title>Complete genome sequences of Desulfosporosinus orientis DSM765T, Desulfosporosinus youngiae DSM17734T, Desulfosporosinus meridiei DSM13257T, and Desulfosporosinus acidiphilus DSM22704T.</title>
        <authorList>
            <person name="Pester M."/>
            <person name="Brambilla E."/>
            <person name="Alazard D."/>
            <person name="Rattei T."/>
            <person name="Weinmaier T."/>
            <person name="Han J."/>
            <person name="Lucas S."/>
            <person name="Lapidus A."/>
            <person name="Cheng J.F."/>
            <person name="Goodwin L."/>
            <person name="Pitluck S."/>
            <person name="Peters L."/>
            <person name="Ovchinnikova G."/>
            <person name="Teshima H."/>
            <person name="Detter J.C."/>
            <person name="Han C.S."/>
            <person name="Tapia R."/>
            <person name="Land M.L."/>
            <person name="Hauser L."/>
            <person name="Kyrpides N.C."/>
            <person name="Ivanova N.N."/>
            <person name="Pagani I."/>
            <person name="Huntmann M."/>
            <person name="Wei C.L."/>
            <person name="Davenport K.W."/>
            <person name="Daligault H."/>
            <person name="Chain P.S."/>
            <person name="Chen A."/>
            <person name="Mavromatis K."/>
            <person name="Markowitz V."/>
            <person name="Szeto E."/>
            <person name="Mikhailova N."/>
            <person name="Pati A."/>
            <person name="Wagner M."/>
            <person name="Woyke T."/>
            <person name="Ollivier B."/>
            <person name="Klenk H.P."/>
            <person name="Spring S."/>
            <person name="Loy A."/>
        </authorList>
    </citation>
    <scope>NUCLEOTIDE SEQUENCE [LARGE SCALE GENOMIC DNA]</scope>
    <source>
        <strain evidence="2">ATCC 19365 / DSM 765 / NCIMB 8382 / VKM B-1628</strain>
    </source>
</reference>
<dbReference type="InterPro" id="IPR022555">
    <property type="entry name" value="DUF2577"/>
</dbReference>
<dbReference type="OrthoDB" id="95576at2"/>
<gene>
    <name evidence="1" type="ordered locus">Desor_5384</name>
</gene>
<keyword evidence="2" id="KW-1185">Reference proteome</keyword>
<dbReference type="HOGENOM" id="CLU_141610_1_1_9"/>
<dbReference type="Proteomes" id="UP000006346">
    <property type="component" value="Chromosome"/>
</dbReference>
<dbReference type="eggNOG" id="ENOG5032ZPC">
    <property type="taxonomic scope" value="Bacteria"/>
</dbReference>
<reference evidence="2" key="1">
    <citation type="submission" date="2011-11" db="EMBL/GenBank/DDBJ databases">
        <title>Complete sequence of Desulfosporosinus orientis DSM 765.</title>
        <authorList>
            <person name="Lucas S."/>
            <person name="Han J."/>
            <person name="Lapidus A."/>
            <person name="Cheng J.-F."/>
            <person name="Goodwin L."/>
            <person name="Pitluck S."/>
            <person name="Peters L."/>
            <person name="Ovchinnikova G."/>
            <person name="Teshima H."/>
            <person name="Detter J.C."/>
            <person name="Han C."/>
            <person name="Tapia R."/>
            <person name="Land M."/>
            <person name="Hauser L."/>
            <person name="Kyrpides N."/>
            <person name="Ivanova N."/>
            <person name="Pagani I."/>
            <person name="Pester M."/>
            <person name="Spring S."/>
            <person name="Ollivier B."/>
            <person name="Rattei T."/>
            <person name="Klenk H.-P."/>
            <person name="Wagner M."/>
            <person name="Loy A."/>
            <person name="Woyke T."/>
        </authorList>
    </citation>
    <scope>NUCLEOTIDE SEQUENCE [LARGE SCALE GENOMIC DNA]</scope>
    <source>
        <strain evidence="2">ATCC 19365 / DSM 765 / NCIMB 8382 / VKM B-1628</strain>
    </source>
</reference>